<dbReference type="PANTHER" id="PTHR47529:SF1">
    <property type="entry name" value="PERIPLASMIC CHAPERONE PPID"/>
    <property type="match status" value="1"/>
</dbReference>
<keyword evidence="3 8" id="KW-0812">Transmembrane</keyword>
<proteinExistence type="inferred from homology"/>
<keyword evidence="10" id="KW-0413">Isomerase</keyword>
<gene>
    <name evidence="10" type="primary">ybaU</name>
    <name evidence="10" type="ORF">GCM10011452_26080</name>
</gene>
<protein>
    <submittedName>
        <fullName evidence="10">Peptidyl-prolyl cis-trans isomerase</fullName>
    </submittedName>
</protein>
<keyword evidence="5 8" id="KW-0472">Membrane</keyword>
<evidence type="ECO:0000313" key="10">
    <source>
        <dbReference type="EMBL" id="GGW36382.1"/>
    </source>
</evidence>
<comment type="subcellular location">
    <subcellularLocation>
        <location evidence="1">Cell membrane</location>
        <topology evidence="1">Single-pass type II membrane protein</topology>
    </subcellularLocation>
</comment>
<dbReference type="GO" id="GO:0003755">
    <property type="term" value="F:peptidyl-prolyl cis-trans isomerase activity"/>
    <property type="evidence" value="ECO:0007669"/>
    <property type="project" value="InterPro"/>
</dbReference>
<evidence type="ECO:0000256" key="8">
    <source>
        <dbReference type="SAM" id="Phobius"/>
    </source>
</evidence>
<evidence type="ECO:0000256" key="3">
    <source>
        <dbReference type="ARBA" id="ARBA00022692"/>
    </source>
</evidence>
<accession>A0A918IWP9</accession>
<keyword evidence="4 8" id="KW-1133">Transmembrane helix</keyword>
<evidence type="ECO:0000256" key="6">
    <source>
        <dbReference type="ARBA" id="ARBA00023186"/>
    </source>
</evidence>
<dbReference type="Pfam" id="PF13145">
    <property type="entry name" value="Rotamase_2"/>
    <property type="match status" value="2"/>
</dbReference>
<dbReference type="Pfam" id="PF13624">
    <property type="entry name" value="SurA_N_3"/>
    <property type="match status" value="1"/>
</dbReference>
<dbReference type="InterPro" id="IPR000297">
    <property type="entry name" value="PPIase_PpiC"/>
</dbReference>
<feature type="domain" description="PpiC" evidence="9">
    <location>
        <begin position="253"/>
        <end position="370"/>
    </location>
</feature>
<evidence type="ECO:0000313" key="11">
    <source>
        <dbReference type="Proteomes" id="UP000628984"/>
    </source>
</evidence>
<sequence length="621" mass="65738">MTKDTETDSPKRKRRGTSVMAWVLMAMVVGGLGGYGVTNYGSAKMSIGTVGDREIDANRYFRALRAEMNAMGQQLGTQIDLPAAQGLGIDARVRQSLVTTAALDNEAARIGLSMGDARVAQDIAGMDAFKGASGSFDAETYKFTLKQNNLTQAEFETGIREDLSRALLTGAVSGGFLAPATATDTLHAFIAERRALSILSLTEYALKTPLAAPDDAALKAYYDANIAAFTAPEAKRITYAALLPEDLAATMPVDEGELRALYDSRKDEYLKPERRLVERLVFASEDEAKAAKARLDAGESFDALVEERGLKLMDIDLGDVSKAELGAAGDGVFALTAPGVAGPLPSDLGPALYRMNAVLAAQETTFEQAKADLTTEYQMDAARRAIADKVEAIDDALAGGATLEDLAKEQGMTLATIDFSAKSDEKIAGYPAFREAASKVQEGDFAEGVQLDDGGLVALRLDEIVPATPIPFEETREAVTEGWRKDALHKALLARAEEIKTEVAAGANIGAYGIIDQAPEIARDGFVEGVPNTLLPAAFKLKKGEVGVVETPDYVGLVQVDDVMPAAADDADAKALKTAIAAQIEQGMAQDAFQLFSAGLAAQAGITINQAAIDAVHAQMR</sequence>
<comment type="caution">
    <text evidence="10">The sequence shown here is derived from an EMBL/GenBank/DDBJ whole genome shotgun (WGS) entry which is preliminary data.</text>
</comment>
<dbReference type="InterPro" id="IPR027304">
    <property type="entry name" value="Trigger_fact/SurA_dom_sf"/>
</dbReference>
<dbReference type="RefSeq" id="WP_189634321.1">
    <property type="nucleotide sequence ID" value="NZ_BMYQ01000008.1"/>
</dbReference>
<feature type="transmembrane region" description="Helical" evidence="8">
    <location>
        <begin position="19"/>
        <end position="37"/>
    </location>
</feature>
<evidence type="ECO:0000259" key="9">
    <source>
        <dbReference type="Pfam" id="PF13145"/>
    </source>
</evidence>
<dbReference type="Proteomes" id="UP000628984">
    <property type="component" value="Unassembled WGS sequence"/>
</dbReference>
<dbReference type="PANTHER" id="PTHR47529">
    <property type="entry name" value="PEPTIDYL-PROLYL CIS-TRANS ISOMERASE D"/>
    <property type="match status" value="1"/>
</dbReference>
<evidence type="ECO:0000256" key="1">
    <source>
        <dbReference type="ARBA" id="ARBA00004401"/>
    </source>
</evidence>
<evidence type="ECO:0000256" key="5">
    <source>
        <dbReference type="ARBA" id="ARBA00023136"/>
    </source>
</evidence>
<evidence type="ECO:0000256" key="7">
    <source>
        <dbReference type="ARBA" id="ARBA00038408"/>
    </source>
</evidence>
<evidence type="ECO:0000256" key="2">
    <source>
        <dbReference type="ARBA" id="ARBA00022475"/>
    </source>
</evidence>
<dbReference type="EMBL" id="BMYQ01000008">
    <property type="protein sequence ID" value="GGW36382.1"/>
    <property type="molecule type" value="Genomic_DNA"/>
</dbReference>
<reference evidence="10" key="1">
    <citation type="journal article" date="2014" name="Int. J. Syst. Evol. Microbiol.">
        <title>Complete genome sequence of Corynebacterium casei LMG S-19264T (=DSM 44701T), isolated from a smear-ripened cheese.</title>
        <authorList>
            <consortium name="US DOE Joint Genome Institute (JGI-PGF)"/>
            <person name="Walter F."/>
            <person name="Albersmeier A."/>
            <person name="Kalinowski J."/>
            <person name="Ruckert C."/>
        </authorList>
    </citation>
    <scope>NUCLEOTIDE SEQUENCE</scope>
    <source>
        <strain evidence="10">KCTC 23714</strain>
    </source>
</reference>
<evidence type="ECO:0000256" key="4">
    <source>
        <dbReference type="ARBA" id="ARBA00022989"/>
    </source>
</evidence>
<keyword evidence="11" id="KW-1185">Reference proteome</keyword>
<organism evidence="10 11">
    <name type="scientific">Gemmobacter lanyuensis</name>
    <dbReference type="NCBI Taxonomy" id="1054497"/>
    <lineage>
        <taxon>Bacteria</taxon>
        <taxon>Pseudomonadati</taxon>
        <taxon>Pseudomonadota</taxon>
        <taxon>Alphaproteobacteria</taxon>
        <taxon>Rhodobacterales</taxon>
        <taxon>Paracoccaceae</taxon>
        <taxon>Gemmobacter</taxon>
    </lineage>
</organism>
<keyword evidence="6" id="KW-0143">Chaperone</keyword>
<dbReference type="GO" id="GO:0005886">
    <property type="term" value="C:plasma membrane"/>
    <property type="evidence" value="ECO:0007669"/>
    <property type="project" value="UniProtKB-SubCell"/>
</dbReference>
<feature type="domain" description="PpiC" evidence="9">
    <location>
        <begin position="387"/>
        <end position="477"/>
    </location>
</feature>
<reference evidence="10" key="2">
    <citation type="submission" date="2020-09" db="EMBL/GenBank/DDBJ databases">
        <authorList>
            <person name="Sun Q."/>
            <person name="Kim S."/>
        </authorList>
    </citation>
    <scope>NUCLEOTIDE SEQUENCE</scope>
    <source>
        <strain evidence="10">KCTC 23714</strain>
    </source>
</reference>
<dbReference type="SUPFAM" id="SSF109998">
    <property type="entry name" value="Triger factor/SurA peptide-binding domain-like"/>
    <property type="match status" value="1"/>
</dbReference>
<dbReference type="InterPro" id="IPR052029">
    <property type="entry name" value="PpiD_chaperone"/>
</dbReference>
<comment type="similarity">
    <text evidence="7">Belongs to the PpiD chaperone family.</text>
</comment>
<name>A0A918IWP9_9RHOB</name>
<dbReference type="AlphaFoldDB" id="A0A918IWP9"/>
<keyword evidence="2" id="KW-1003">Cell membrane</keyword>